<dbReference type="AlphaFoldDB" id="A0A917DM04"/>
<dbReference type="InterPro" id="IPR041657">
    <property type="entry name" value="HTH_17"/>
</dbReference>
<organism evidence="2 3">
    <name type="scientific">Emticicia aquatilis</name>
    <dbReference type="NCBI Taxonomy" id="1537369"/>
    <lineage>
        <taxon>Bacteria</taxon>
        <taxon>Pseudomonadati</taxon>
        <taxon>Bacteroidota</taxon>
        <taxon>Cytophagia</taxon>
        <taxon>Cytophagales</taxon>
        <taxon>Leadbetterellaceae</taxon>
        <taxon>Emticicia</taxon>
    </lineage>
</organism>
<keyword evidence="3" id="KW-1185">Reference proteome</keyword>
<evidence type="ECO:0000313" key="2">
    <source>
        <dbReference type="EMBL" id="GGD48336.1"/>
    </source>
</evidence>
<gene>
    <name evidence="2" type="ORF">GCM10011514_10460</name>
</gene>
<dbReference type="RefSeq" id="WP_188764985.1">
    <property type="nucleotide sequence ID" value="NZ_BMKK01000002.1"/>
</dbReference>
<protein>
    <recommendedName>
        <fullName evidence="1">Helix-turn-helix domain-containing protein</fullName>
    </recommendedName>
</protein>
<comment type="caution">
    <text evidence="2">The sequence shown here is derived from an EMBL/GenBank/DDBJ whole genome shotgun (WGS) entry which is preliminary data.</text>
</comment>
<feature type="domain" description="Helix-turn-helix" evidence="1">
    <location>
        <begin position="45"/>
        <end position="90"/>
    </location>
</feature>
<dbReference type="Pfam" id="PF12728">
    <property type="entry name" value="HTH_17"/>
    <property type="match status" value="1"/>
</dbReference>
<dbReference type="GO" id="GO:0003677">
    <property type="term" value="F:DNA binding"/>
    <property type="evidence" value="ECO:0007669"/>
    <property type="project" value="InterPro"/>
</dbReference>
<dbReference type="InterPro" id="IPR010093">
    <property type="entry name" value="SinI_DNA-bd"/>
</dbReference>
<dbReference type="NCBIfam" id="TIGR01764">
    <property type="entry name" value="excise"/>
    <property type="match status" value="1"/>
</dbReference>
<accession>A0A917DM04</accession>
<name>A0A917DM04_9BACT</name>
<proteinExistence type="predicted"/>
<dbReference type="Proteomes" id="UP000609064">
    <property type="component" value="Unassembled WGS sequence"/>
</dbReference>
<evidence type="ECO:0000313" key="3">
    <source>
        <dbReference type="Proteomes" id="UP000609064"/>
    </source>
</evidence>
<dbReference type="EMBL" id="BMKK01000002">
    <property type="protein sequence ID" value="GGD48336.1"/>
    <property type="molecule type" value="Genomic_DNA"/>
</dbReference>
<sequence length="93" mass="10497">MGTTVLIQISLDDLQDMLQNAIKTGVNEALQSKQTVVSRTKISRQEVAAMLDVKPDYVYQLTSNKEIPFHKPGKAVIFYREEIEAYIAGKRIV</sequence>
<reference evidence="2" key="2">
    <citation type="submission" date="2020-09" db="EMBL/GenBank/DDBJ databases">
        <authorList>
            <person name="Sun Q."/>
            <person name="Zhou Y."/>
        </authorList>
    </citation>
    <scope>NUCLEOTIDE SEQUENCE</scope>
    <source>
        <strain evidence="2">CGMCC 1.15958</strain>
    </source>
</reference>
<evidence type="ECO:0000259" key="1">
    <source>
        <dbReference type="Pfam" id="PF12728"/>
    </source>
</evidence>
<reference evidence="2" key="1">
    <citation type="journal article" date="2014" name="Int. J. Syst. Evol. Microbiol.">
        <title>Complete genome sequence of Corynebacterium casei LMG S-19264T (=DSM 44701T), isolated from a smear-ripened cheese.</title>
        <authorList>
            <consortium name="US DOE Joint Genome Institute (JGI-PGF)"/>
            <person name="Walter F."/>
            <person name="Albersmeier A."/>
            <person name="Kalinowski J."/>
            <person name="Ruckert C."/>
        </authorList>
    </citation>
    <scope>NUCLEOTIDE SEQUENCE</scope>
    <source>
        <strain evidence="2">CGMCC 1.15958</strain>
    </source>
</reference>